<dbReference type="Proteomes" id="UP000561045">
    <property type="component" value="Unassembled WGS sequence"/>
</dbReference>
<dbReference type="AlphaFoldDB" id="A0A840BJV9"/>
<protein>
    <submittedName>
        <fullName evidence="2">Uncharacterized protein</fullName>
    </submittedName>
</protein>
<accession>A0A840BJV9</accession>
<keyword evidence="3" id="KW-1185">Reference proteome</keyword>
<feature type="transmembrane region" description="Helical" evidence="1">
    <location>
        <begin position="256"/>
        <end position="278"/>
    </location>
</feature>
<feature type="transmembrane region" description="Helical" evidence="1">
    <location>
        <begin position="36"/>
        <end position="54"/>
    </location>
</feature>
<sequence length="282" mass="32043">MALVWIAGGVLSALLGWLVWLVVVEQAYTAGSDLGYNLGLAGGLLMLSLLLYPLRKRVRALERLGEMTSWFKYHMVAGVLGPLLIMFHSTFQTHSMNGRVALYSMLLVMISGLVGRFVYRHVHRGLYGKRLTLEDVERELNKSNDNMRSVFVMRPDIEVRLQAFRREANAPNRSALQKTWQFVTLRHRGRVIARSVCADARKALRKQAKTDAKAEGEVNRMAVRLNYLLAKQGIEAYVEAIVDAVQLSVWEKLFSLWHLVHVPFLYLLLVSGIVHVIAVHMY</sequence>
<evidence type="ECO:0000313" key="3">
    <source>
        <dbReference type="Proteomes" id="UP000561045"/>
    </source>
</evidence>
<evidence type="ECO:0000313" key="2">
    <source>
        <dbReference type="EMBL" id="MBB4011878.1"/>
    </source>
</evidence>
<feature type="transmembrane region" description="Helical" evidence="1">
    <location>
        <begin position="75"/>
        <end position="94"/>
    </location>
</feature>
<dbReference type="RefSeq" id="WP_183632945.1">
    <property type="nucleotide sequence ID" value="NZ_BAABLE010000011.1"/>
</dbReference>
<organism evidence="2 3">
    <name type="scientific">Niveibacterium umoris</name>
    <dbReference type="NCBI Taxonomy" id="1193620"/>
    <lineage>
        <taxon>Bacteria</taxon>
        <taxon>Pseudomonadati</taxon>
        <taxon>Pseudomonadota</taxon>
        <taxon>Betaproteobacteria</taxon>
        <taxon>Rhodocyclales</taxon>
        <taxon>Rhodocyclaceae</taxon>
        <taxon>Niveibacterium</taxon>
    </lineage>
</organism>
<proteinExistence type="predicted"/>
<comment type="caution">
    <text evidence="2">The sequence shown here is derived from an EMBL/GenBank/DDBJ whole genome shotgun (WGS) entry which is preliminary data.</text>
</comment>
<reference evidence="2 3" key="1">
    <citation type="submission" date="2020-08" db="EMBL/GenBank/DDBJ databases">
        <title>Genomic Encyclopedia of Type Strains, Phase IV (KMG-IV): sequencing the most valuable type-strain genomes for metagenomic binning, comparative biology and taxonomic classification.</title>
        <authorList>
            <person name="Goeker M."/>
        </authorList>
    </citation>
    <scope>NUCLEOTIDE SEQUENCE [LARGE SCALE GENOMIC DNA]</scope>
    <source>
        <strain evidence="2 3">DSM 106739</strain>
    </source>
</reference>
<dbReference type="EMBL" id="JACIET010000001">
    <property type="protein sequence ID" value="MBB4011878.1"/>
    <property type="molecule type" value="Genomic_DNA"/>
</dbReference>
<evidence type="ECO:0000256" key="1">
    <source>
        <dbReference type="SAM" id="Phobius"/>
    </source>
</evidence>
<keyword evidence="1" id="KW-1133">Transmembrane helix</keyword>
<keyword evidence="1" id="KW-0472">Membrane</keyword>
<feature type="transmembrane region" description="Helical" evidence="1">
    <location>
        <begin position="100"/>
        <end position="119"/>
    </location>
</feature>
<gene>
    <name evidence="2" type="ORF">GGR36_001186</name>
</gene>
<keyword evidence="1" id="KW-0812">Transmembrane</keyword>
<name>A0A840BJV9_9RHOO</name>